<protein>
    <submittedName>
        <fullName evidence="2">Uncharacterized protein</fullName>
    </submittedName>
</protein>
<dbReference type="EMBL" id="JALJOR010000001">
    <property type="protein sequence ID" value="KAK9828881.1"/>
    <property type="molecule type" value="Genomic_DNA"/>
</dbReference>
<reference evidence="2" key="2">
    <citation type="submission" date="2024-04" db="EMBL/GenBank/DDBJ databases">
        <authorList>
            <person name="Dal Grande F."/>
            <person name="Keller J."/>
            <person name="Delaux P.-M."/>
        </authorList>
    </citation>
    <scope>NUCLEOTIDE SEQUENCE</scope>
    <source>
        <strain evidence="2">SAG 2043</strain>
    </source>
</reference>
<reference evidence="2 5" key="1">
    <citation type="journal article" date="2024" name="Nat. Commun.">
        <title>Phylogenomics reveals the evolutionary origins of lichenization in chlorophyte algae.</title>
        <authorList>
            <person name="Puginier C."/>
            <person name="Libourel C."/>
            <person name="Otte J."/>
            <person name="Skaloud P."/>
            <person name="Haon M."/>
            <person name="Grisel S."/>
            <person name="Petersen M."/>
            <person name="Berrin J.G."/>
            <person name="Delaux P.M."/>
            <person name="Dal Grande F."/>
            <person name="Keller J."/>
        </authorList>
    </citation>
    <scope>NUCLEOTIDE SEQUENCE [LARGE SCALE GENOMIC DNA]</scope>
    <source>
        <strain evidence="2 5">SAG 2043</strain>
    </source>
</reference>
<name>A0AAW1P0D7_9CHLO</name>
<dbReference type="Proteomes" id="UP001489004">
    <property type="component" value="Unassembled WGS sequence"/>
</dbReference>
<gene>
    <name evidence="2" type="ORF">WJX72_001497</name>
    <name evidence="4" type="ORF">WJX72_002575</name>
    <name evidence="3" type="ORF">WJX72_004625</name>
</gene>
<accession>A0AAW1P0D7</accession>
<sequence length="80" mass="8472">MAMPQAALGQPPRWNSWVAKTLWQYGRAEAGHANRSTGTERQAATAPAGHLAGTPRHRNASNTYEAADKHSAATPHSVAA</sequence>
<dbReference type="EMBL" id="JALJOR010000015">
    <property type="protein sequence ID" value="KAK9805548.1"/>
    <property type="molecule type" value="Genomic_DNA"/>
</dbReference>
<comment type="caution">
    <text evidence="2">The sequence shown here is derived from an EMBL/GenBank/DDBJ whole genome shotgun (WGS) entry which is preliminary data.</text>
</comment>
<dbReference type="EMBL" id="JALJOR010000023">
    <property type="protein sequence ID" value="KAK9803145.1"/>
    <property type="molecule type" value="Genomic_DNA"/>
</dbReference>
<evidence type="ECO:0000256" key="1">
    <source>
        <dbReference type="SAM" id="MobiDB-lite"/>
    </source>
</evidence>
<proteinExistence type="predicted"/>
<evidence type="ECO:0000313" key="5">
    <source>
        <dbReference type="Proteomes" id="UP001489004"/>
    </source>
</evidence>
<organism evidence="2 5">
    <name type="scientific">[Myrmecia] bisecta</name>
    <dbReference type="NCBI Taxonomy" id="41462"/>
    <lineage>
        <taxon>Eukaryota</taxon>
        <taxon>Viridiplantae</taxon>
        <taxon>Chlorophyta</taxon>
        <taxon>core chlorophytes</taxon>
        <taxon>Trebouxiophyceae</taxon>
        <taxon>Trebouxiales</taxon>
        <taxon>Trebouxiaceae</taxon>
        <taxon>Myrmecia</taxon>
    </lineage>
</organism>
<feature type="region of interest" description="Disordered" evidence="1">
    <location>
        <begin position="30"/>
        <end position="80"/>
    </location>
</feature>
<evidence type="ECO:0000313" key="3">
    <source>
        <dbReference type="EMBL" id="KAK9805548.1"/>
    </source>
</evidence>
<evidence type="ECO:0000313" key="4">
    <source>
        <dbReference type="EMBL" id="KAK9828881.1"/>
    </source>
</evidence>
<keyword evidence="5" id="KW-1185">Reference proteome</keyword>
<dbReference type="AlphaFoldDB" id="A0AAW1P0D7"/>
<evidence type="ECO:0000313" key="2">
    <source>
        <dbReference type="EMBL" id="KAK9803145.1"/>
    </source>
</evidence>